<evidence type="ECO:0000313" key="3">
    <source>
        <dbReference type="EMBL" id="MQA42246.1"/>
    </source>
</evidence>
<proteinExistence type="predicted"/>
<dbReference type="GO" id="GO:0004555">
    <property type="term" value="F:alpha,alpha-trehalase activity"/>
    <property type="evidence" value="ECO:0007669"/>
    <property type="project" value="InterPro"/>
</dbReference>
<evidence type="ECO:0000259" key="2">
    <source>
        <dbReference type="Pfam" id="PF22422"/>
    </source>
</evidence>
<dbReference type="InterPro" id="IPR012341">
    <property type="entry name" value="6hp_glycosidase-like_sf"/>
</dbReference>
<comment type="caution">
    <text evidence="3">The sequence shown here is derived from an EMBL/GenBank/DDBJ whole genome shotgun (WGS) entry which is preliminary data.</text>
</comment>
<dbReference type="Pfam" id="PF22422">
    <property type="entry name" value="MGH1-like_GH"/>
    <property type="match status" value="1"/>
</dbReference>
<feature type="domain" description="Glucosidase YgjK N-terminal" evidence="1">
    <location>
        <begin position="54"/>
        <end position="323"/>
    </location>
</feature>
<dbReference type="PANTHER" id="PTHR23403">
    <property type="entry name" value="TREHALASE"/>
    <property type="match status" value="1"/>
</dbReference>
<keyword evidence="4" id="KW-1185">Reference proteome</keyword>
<dbReference type="Gene3D" id="1.50.10.10">
    <property type="match status" value="1"/>
</dbReference>
<protein>
    <submittedName>
        <fullName evidence="3">Alpha-glucosidase</fullName>
        <ecNumber evidence="3">3.2.1.20</ecNumber>
    </submittedName>
</protein>
<dbReference type="GO" id="GO:0005993">
    <property type="term" value="P:trehalose catabolic process"/>
    <property type="evidence" value="ECO:0007669"/>
    <property type="project" value="TreeGrafter"/>
</dbReference>
<dbReference type="InterPro" id="IPR054491">
    <property type="entry name" value="MGH1-like_GH"/>
</dbReference>
<dbReference type="SUPFAM" id="SSF48208">
    <property type="entry name" value="Six-hairpin glycosidases"/>
    <property type="match status" value="1"/>
</dbReference>
<dbReference type="EMBL" id="WHUG01000019">
    <property type="protein sequence ID" value="MQA42246.1"/>
    <property type="molecule type" value="Genomic_DNA"/>
</dbReference>
<dbReference type="Gene3D" id="2.70.98.50">
    <property type="entry name" value="putative glycoside hydrolase family protein from bacillus halodurans"/>
    <property type="match status" value="1"/>
</dbReference>
<dbReference type="GO" id="GO:0004558">
    <property type="term" value="F:alpha-1,4-glucosidase activity"/>
    <property type="evidence" value="ECO:0007669"/>
    <property type="project" value="UniProtKB-EC"/>
</dbReference>
<dbReference type="EC" id="3.2.1.20" evidence="3"/>
<dbReference type="Gene3D" id="3.30.1390.40">
    <property type="entry name" value="Ribosomal protein L30p/L7e"/>
    <property type="match status" value="1"/>
</dbReference>
<feature type="domain" description="Mannosylglycerate hydrolase MGH1-like glycoside hydrolase" evidence="2">
    <location>
        <begin position="379"/>
        <end position="813"/>
    </location>
</feature>
<sequence>MHPGPCAFSVRPHRVTLPDNSFSFPPMSSSVRNLLLIAACTAAWAAQAQSPSINRHGTPTAVRDFDAEQNQRFNPMFDAGSWHGYLLPDTPALAGAFSGPMVVAEEYSLYIASALEQLDLTDRRTGRSFKPEQARWSSAARPGVLSQRLVWPGLQLDVDLHFVSSISALVRYRLRNTSGKPLWLRAHWQGDLMAQWGKGGTVAARQPAWRPQLLRDNGGISVTFGKVRDAGNVMTSGRSRYRIERSVRAQDSVDGQHYDSSADLPPLAAGRQHTIYSAYSYQLDDAVAATAAVTDAGTRARVASLLASPARIEQAIAANERRWAGWLAKLPASASASTSTSSLGTKALETLIGNWRAPRGAFRHDAMVPSTTARWFNGAWTWDTWKQAYALAAIDPALAANTVRSLFDYQIQSNDTVRPQDEGMVPDNVFYNMDAQRGGDGDNWNERDTKPPLAAWTVWEIYRHSHDRAWLQEMQPKLVAYHRWWYRNRDHDHNGLAEYGATVHPLHNDDAGQLRFRVKPLSPAPLDGCGAEQDGMRDCLGLAAYSRIVDTGQYAAIELPVQQAAGYESGMDNAARFGFIEPAALQRYADKTHGGDLAAARRDWQVRVVENRDSQGKLLGYSIDQESVDLNAFLYREKLILADIAQELGDQTAARTWREQAAQLRELINASFFDPASGFYYDRQLGGKLLTMRGRGPEGWTALWAGAAEQRQADAVIAKMLDPAEFGTPVPMPTAAVSNPSYDPEIYWRGRVWLDQVYFGAAGLRNYGRTAEANAMAERFAAGAQGLRGDAPIRENYNPITGRMQGATNFSWSAAHLLMLEREAEAKPPRK</sequence>
<accession>A0A6A7NAZ4</accession>
<dbReference type="InterPro" id="IPR001661">
    <property type="entry name" value="Glyco_hydro_37"/>
</dbReference>
<evidence type="ECO:0000259" key="1">
    <source>
        <dbReference type="Pfam" id="PF21152"/>
    </source>
</evidence>
<name>A0A6A7NAZ4_9BURK</name>
<dbReference type="PANTHER" id="PTHR23403:SF1">
    <property type="entry name" value="TREHALASE"/>
    <property type="match status" value="1"/>
</dbReference>
<dbReference type="Pfam" id="PF21152">
    <property type="entry name" value="YgjK_N"/>
    <property type="match status" value="1"/>
</dbReference>
<dbReference type="InterPro" id="IPR048450">
    <property type="entry name" value="YgjK_N"/>
</dbReference>
<keyword evidence="3" id="KW-0378">Hydrolase</keyword>
<dbReference type="AlphaFoldDB" id="A0A6A7NAZ4"/>
<dbReference type="NCBIfam" id="NF007525">
    <property type="entry name" value="PRK10137.1"/>
    <property type="match status" value="1"/>
</dbReference>
<keyword evidence="3" id="KW-0326">Glycosidase</keyword>
<organism evidence="3 4">
    <name type="scientific">Rugamonas aquatica</name>
    <dbReference type="NCBI Taxonomy" id="2743357"/>
    <lineage>
        <taxon>Bacteria</taxon>
        <taxon>Pseudomonadati</taxon>
        <taxon>Pseudomonadota</taxon>
        <taxon>Betaproteobacteria</taxon>
        <taxon>Burkholderiales</taxon>
        <taxon>Oxalobacteraceae</taxon>
        <taxon>Telluria group</taxon>
        <taxon>Rugamonas</taxon>
    </lineage>
</organism>
<dbReference type="Proteomes" id="UP000440498">
    <property type="component" value="Unassembled WGS sequence"/>
</dbReference>
<dbReference type="InterPro" id="IPR008928">
    <property type="entry name" value="6-hairpin_glycosidase_sf"/>
</dbReference>
<evidence type="ECO:0000313" key="4">
    <source>
        <dbReference type="Proteomes" id="UP000440498"/>
    </source>
</evidence>
<gene>
    <name evidence="3" type="ORF">GEV02_29330</name>
</gene>
<reference evidence="3 4" key="1">
    <citation type="submission" date="2019-10" db="EMBL/GenBank/DDBJ databases">
        <title>Two novel species isolated from a subtropical stream in China.</title>
        <authorList>
            <person name="Lu H."/>
        </authorList>
    </citation>
    <scope>NUCLEOTIDE SEQUENCE [LARGE SCALE GENOMIC DNA]</scope>
    <source>
        <strain evidence="3 4">FT29W</strain>
    </source>
</reference>